<keyword evidence="5" id="KW-0067">ATP-binding</keyword>
<feature type="coiled-coil region" evidence="2">
    <location>
        <begin position="1467"/>
        <end position="1509"/>
    </location>
</feature>
<dbReference type="PANTHER" id="PTHR35116">
    <property type="entry name" value="HELICASE PROTEIN MOM1"/>
    <property type="match status" value="1"/>
</dbReference>
<feature type="domain" description="MOM1 alpha-helical" evidence="4">
    <location>
        <begin position="806"/>
        <end position="928"/>
    </location>
</feature>
<evidence type="ECO:0000256" key="2">
    <source>
        <dbReference type="SAM" id="Coils"/>
    </source>
</evidence>
<evidence type="ECO:0000313" key="6">
    <source>
        <dbReference type="Proteomes" id="UP001558713"/>
    </source>
</evidence>
<dbReference type="InterPro" id="IPR027417">
    <property type="entry name" value="P-loop_NTPase"/>
</dbReference>
<dbReference type="InterPro" id="IPR039322">
    <property type="entry name" value="MOM1"/>
</dbReference>
<feature type="compositionally biased region" description="Basic and acidic residues" evidence="3">
    <location>
        <begin position="83"/>
        <end position="99"/>
    </location>
</feature>
<feature type="compositionally biased region" description="Basic and acidic residues" evidence="3">
    <location>
        <begin position="44"/>
        <end position="62"/>
    </location>
</feature>
<dbReference type="SUPFAM" id="SSF52540">
    <property type="entry name" value="P-loop containing nucleoside triphosphate hydrolases"/>
    <property type="match status" value="1"/>
</dbReference>
<feature type="compositionally biased region" description="Basic and acidic residues" evidence="3">
    <location>
        <begin position="166"/>
        <end position="181"/>
    </location>
</feature>
<dbReference type="InterPro" id="IPR056882">
    <property type="entry name" value="MOM1_dom"/>
</dbReference>
<dbReference type="GO" id="GO:0016787">
    <property type="term" value="F:hydrolase activity"/>
    <property type="evidence" value="ECO:0007669"/>
    <property type="project" value="UniProtKB-KW"/>
</dbReference>
<gene>
    <name evidence="5" type="ORF">V5N11_014884</name>
</gene>
<accession>A0ABD1AQB2</accession>
<sequence>MKKSENNTSTERTMRTRSLKNSASATRKSQRLAPSPSSAMKNSSRVEKKSTPSPLRRSERGKNIPSAKVSENPPKNAEISPDTEQRKDEKENSVEESSNKIKKREPVMSARSYRALRRKLKDPEALVDASPNEEELVVVGCSRRVPAANEDARDGNTDCSPPANLESKRLPVAETSPEKGTDLPLKSIGDTEKMVLGASPMVETRNVIVLGLPSENSEQQLLVSKTSLETDIDLPLKRKRDTAGTVPDACAIVTNRDDRVMSSDGVIPIPAPSGCVNTDQPETCSICEKPNGDFQNPSVCSCSAQPVEESDHVAQDMKETGPAMDRDHEENRQMYPEYWVPVQLSNVQLEQYCRTLFSKSLSLSSPSKDALGSLEESFNSVRKTCDHPYVMDASLKQLLTKNLELHEMLDVEVKASGKLHLLDAMLTHIKKNGLKAVVFYQATQSPEGLLLGNILEDFLAHRFGKQSYEHGTYSANKKNAINNFNKENQCWVLLLETRACNQSIKLLRAEAFILFGSTWNPSHDIKHLEKIKIESSSERTKIYRLYSVCTVEEKALILARQNKWQNKRQNKPVENLNRTLTHALLMWGASYLFDKLEHFHSSETPNSGVPFDQSIMDGVIHEFSSVLSSKGGEENEAKLCLLLEAKHAQGTYSTASTLFGEEHIKLSDEDSPNIFWSKLLEGKNPMWKYPSGTPQRNRKRVQYFEGSEESPKISDCGNMKKRKKASNNVTDPPVDNDERNASGKDQMGPLESAKVVALQSSCKPTSGSHGTFDGNDAFGMYSIGGHISGIPEDMLAGHDSRKIPRESQKRLHAVLKLEIAKLCQVLHVSGAWANMVENFLEYVIENHRIYEEPATTYQAFQIAMIWIAALLVKQKFSRKESLARAKSELSFNCSREEINYIYSIFYCMKSLFLERTQGATVHQEKNHTKLMRSSEGEECTTEKRGSPYSTAAIDIEKTLSDIKRKCKKLVQKLVQEHEKKKVELANRYVDKKQELETRKKVEAAVIRISCSGTRTQVDDLKRLDHQYERKFDEIKSEKDECLKSLEQMYEAAKKKLAEDEACWNSRIKNWAQAELGTSWTKMDVSTLSPEQATDNVATKSQSKEHISITVPITSASPDEDVSPSAPEIPQSINLAKSASPEFSLDREEALVTIENNRTSHVGSDADNILAQQNKEVSSLDKEIPDESALPMPLPASVVETRGSTESDQDYQDICPMPSSPTGKQPDPTATIQGQNIYAAVEPQSAGSETIEAAGFNTSNQAGNQPDPAANVEGQNIETSAEPHIAGPDAVESGDSVVADQETVDAQDACYQKTAALVGTQTDLTENIETEGQNITATAQLHTAGSDALETDGPAVSDQGVWDASPLPFSSPGNNTDAAVNTEGPNNTTVAEPHTTGSDACGTEIAEPGTQVEQSTLANVFHEGGVEPSAGVTVPATSLLNNGMGPSAVQPTPQIPFPVFNDPFQYELEKLRRESETTKKTYEEKKSILKAELEWKMAEIQAEYQRKFSEVEAEHNTRTTEIETCKNLVFNNKLLANAFLSKCTDKKVSHASPAPRGRIQQLAQRAAQVTALRNYTSQAPALAPLQPQASLFPSVPRSSGLPLNPAHCPMPQPRQSLISNAVPTPSASPATTPVVNASLDLNSYRPSSSIPNATATPTSTLLPQPITYSGVLIQQLQQSLSNGLQGGNDVVYLSDDE</sequence>
<feature type="region of interest" description="Disordered" evidence="3">
    <location>
        <begin position="1366"/>
        <end position="1395"/>
    </location>
</feature>
<feature type="coiled-coil region" evidence="2">
    <location>
        <begin position="967"/>
        <end position="994"/>
    </location>
</feature>
<dbReference type="Pfam" id="PF25029">
    <property type="entry name" value="MOM1"/>
    <property type="match status" value="1"/>
</dbReference>
<dbReference type="GO" id="GO:0004386">
    <property type="term" value="F:helicase activity"/>
    <property type="evidence" value="ECO:0007669"/>
    <property type="project" value="UniProtKB-KW"/>
</dbReference>
<feature type="region of interest" description="Disordered" evidence="3">
    <location>
        <begin position="703"/>
        <end position="747"/>
    </location>
</feature>
<protein>
    <submittedName>
        <fullName evidence="5">Helicase protein MOM1</fullName>
    </submittedName>
</protein>
<organism evidence="5 6">
    <name type="scientific">Cardamine amara subsp. amara</name>
    <dbReference type="NCBI Taxonomy" id="228776"/>
    <lineage>
        <taxon>Eukaryota</taxon>
        <taxon>Viridiplantae</taxon>
        <taxon>Streptophyta</taxon>
        <taxon>Embryophyta</taxon>
        <taxon>Tracheophyta</taxon>
        <taxon>Spermatophyta</taxon>
        <taxon>Magnoliopsida</taxon>
        <taxon>eudicotyledons</taxon>
        <taxon>Gunneridae</taxon>
        <taxon>Pentapetalae</taxon>
        <taxon>rosids</taxon>
        <taxon>malvids</taxon>
        <taxon>Brassicales</taxon>
        <taxon>Brassicaceae</taxon>
        <taxon>Cardamineae</taxon>
        <taxon>Cardamine</taxon>
    </lineage>
</organism>
<dbReference type="Gene3D" id="6.10.250.1310">
    <property type="match status" value="1"/>
</dbReference>
<keyword evidence="6" id="KW-1185">Reference proteome</keyword>
<keyword evidence="5" id="KW-0547">Nucleotide-binding</keyword>
<feature type="compositionally biased region" description="Polar residues" evidence="3">
    <location>
        <begin position="1"/>
        <end position="11"/>
    </location>
</feature>
<dbReference type="Proteomes" id="UP001558713">
    <property type="component" value="Unassembled WGS sequence"/>
</dbReference>
<comment type="caution">
    <text evidence="5">The sequence shown here is derived from an EMBL/GenBank/DDBJ whole genome shotgun (WGS) entry which is preliminary data.</text>
</comment>
<feature type="region of interest" description="Disordered" evidence="3">
    <location>
        <begin position="148"/>
        <end position="186"/>
    </location>
</feature>
<dbReference type="PANTHER" id="PTHR35116:SF2">
    <property type="entry name" value="ATP-DEPENDENT HELICASE FAMILY PROTEIN-RELATED"/>
    <property type="match status" value="1"/>
</dbReference>
<proteinExistence type="predicted"/>
<feature type="region of interest" description="Disordered" evidence="3">
    <location>
        <begin position="1110"/>
        <end position="1140"/>
    </location>
</feature>
<keyword evidence="1" id="KW-0378">Hydrolase</keyword>
<evidence type="ECO:0000256" key="3">
    <source>
        <dbReference type="SAM" id="MobiDB-lite"/>
    </source>
</evidence>
<feature type="region of interest" description="Disordered" evidence="3">
    <location>
        <begin position="1"/>
        <end position="110"/>
    </location>
</feature>
<dbReference type="Gene3D" id="3.40.50.300">
    <property type="entry name" value="P-loop containing nucleotide triphosphate hydrolases"/>
    <property type="match status" value="1"/>
</dbReference>
<dbReference type="InterPro" id="IPR049730">
    <property type="entry name" value="SNF2/RAD54-like_C"/>
</dbReference>
<dbReference type="EMBL" id="JBANAX010000583">
    <property type="protein sequence ID" value="KAL1201925.1"/>
    <property type="molecule type" value="Genomic_DNA"/>
</dbReference>
<feature type="compositionally biased region" description="Polar residues" evidence="3">
    <location>
        <begin position="1370"/>
        <end position="1395"/>
    </location>
</feature>
<evidence type="ECO:0000313" key="5">
    <source>
        <dbReference type="EMBL" id="KAL1201925.1"/>
    </source>
</evidence>
<reference evidence="5 6" key="1">
    <citation type="submission" date="2024-04" db="EMBL/GenBank/DDBJ databases">
        <title>Genome assembly C_amara_ONT_v2.</title>
        <authorList>
            <person name="Yant L."/>
            <person name="Moore C."/>
            <person name="Slenker M."/>
        </authorList>
    </citation>
    <scope>NUCLEOTIDE SEQUENCE [LARGE SCALE GENOMIC DNA]</scope>
    <source>
        <tissue evidence="5">Leaf</tissue>
    </source>
</reference>
<feature type="coiled-coil region" evidence="2">
    <location>
        <begin position="1020"/>
        <end position="1062"/>
    </location>
</feature>
<keyword evidence="5" id="KW-0347">Helicase</keyword>
<evidence type="ECO:0000259" key="4">
    <source>
        <dbReference type="Pfam" id="PF25029"/>
    </source>
</evidence>
<evidence type="ECO:0000256" key="1">
    <source>
        <dbReference type="ARBA" id="ARBA00022801"/>
    </source>
</evidence>
<keyword evidence="2" id="KW-0175">Coiled coil</keyword>
<name>A0ABD1AQB2_CARAN</name>
<dbReference type="CDD" id="cd18793">
    <property type="entry name" value="SF2_C_SNF"/>
    <property type="match status" value="1"/>
</dbReference>